<dbReference type="GeneID" id="94423489"/>
<keyword evidence="1" id="KW-0175">Coiled coil</keyword>
<dbReference type="RefSeq" id="XP_067927749.1">
    <property type="nucleotide sequence ID" value="XM_068060278.1"/>
</dbReference>
<proteinExistence type="predicted"/>
<feature type="region of interest" description="Disordered" evidence="2">
    <location>
        <begin position="1"/>
        <end position="49"/>
    </location>
</feature>
<keyword evidence="4" id="KW-1185">Reference proteome</keyword>
<gene>
    <name evidence="3" type="ORF">CSUI_000043</name>
</gene>
<evidence type="ECO:0000256" key="2">
    <source>
        <dbReference type="SAM" id="MobiDB-lite"/>
    </source>
</evidence>
<comment type="caution">
    <text evidence="3">The sequence shown here is derived from an EMBL/GenBank/DDBJ whole genome shotgun (WGS) entry which is preliminary data.</text>
</comment>
<evidence type="ECO:0000313" key="3">
    <source>
        <dbReference type="EMBL" id="PHJ26104.1"/>
    </source>
</evidence>
<feature type="compositionally biased region" description="Polar residues" evidence="2">
    <location>
        <begin position="235"/>
        <end position="246"/>
    </location>
</feature>
<name>A0A2C6LIG4_9APIC</name>
<evidence type="ECO:0000256" key="1">
    <source>
        <dbReference type="SAM" id="Coils"/>
    </source>
</evidence>
<feature type="region of interest" description="Disordered" evidence="2">
    <location>
        <begin position="210"/>
        <end position="256"/>
    </location>
</feature>
<protein>
    <submittedName>
        <fullName evidence="3">Uncharacterized protein</fullName>
    </submittedName>
</protein>
<dbReference type="Proteomes" id="UP000221165">
    <property type="component" value="Unassembled WGS sequence"/>
</dbReference>
<sequence>MDARECSLLPGKNNGDQNALPSEGMERDWCYDPSDAKIPLKPSGSKEEMQRRTEGIEQPGNLTNTGGACARCLRLERGLYLQQVRLACVAKESKELLKCVARELRTERERTRQAEASLREKTTIIQQLKESAGAAEEKFNEREREITARLDKREAEIERKEQDLKRREEEDDNVRQRLKQMENDISFLRLELIRNSLGRESCRAKVLRNSQDRGHCTTGTDSEGQAPFAGPTAQRAEQTDSGSTVSILRDPPTSDSPLALERVVVRLDRLERLFLEEKQLRQHPNTEEAVGTENESGARTKEKVSAHECSGVWEVKDNSASESCTLSVNKVASSQESSPTLLSECAGHSRPLHGDSGGEATANVEIMEGKEGHKKDLGPARHCSCSTGDCNLGTGVSQQQSALASQLVGGPIQLGNGELQVQLQEVPETVSLQLLHNDQRLTEPHGSAAFIVACFRESMGPHWERESPGGRPVPLDEPCQLPVASSDTEVQRSQASALQLSHTGQRWPWALTAGAHGSSTLLHHHYREEPFGVRACSDMVNRKKGHLGANDEGVARSPTRLWHTPRSVCSLLSQATVARGAFTCIPPAKSPAVFACGCEPPTLPDFTSQSTCSLPSMSITQPPGDSDPWVPEASVGGGRDRGNKLEDLESRVLRNTHSLEPEIDEVSQEIRAPELERNVQHGLSLSSVPWQAGVFQSRWQSRAGRIPGGENSRGCLSNGKGSGLCDTGSVLRGREILPVTEQECEYHCGLKQTVLGQESIPCSLSPTAAALAPVRQSSTCKSRPFAPHSRTEGKVSSSLGKGKVAAAAVSSDVLAVKGDHLLQDASCAENREPCQHVSALQYGLCRVGRAGVTCPGPCILSKRSTAAAPSATQSRPCVAEGPASPITPQSGNVLRTSVTHACTSETSVRSPHALIAPTAVISADVSKGGIPMIAAPMMHDFDPATLVSSETMDEGCCVRGKAVAPSVIRSEEDCRRQERKWALEKQNLHQVISVNQTKLAARELPADALDFSSTDSDCSDPCS</sequence>
<evidence type="ECO:0000313" key="4">
    <source>
        <dbReference type="Proteomes" id="UP000221165"/>
    </source>
</evidence>
<dbReference type="AlphaFoldDB" id="A0A2C6LIG4"/>
<feature type="coiled-coil region" evidence="1">
    <location>
        <begin position="101"/>
        <end position="191"/>
    </location>
</feature>
<feature type="region of interest" description="Disordered" evidence="2">
    <location>
        <begin position="283"/>
        <end position="303"/>
    </location>
</feature>
<organism evidence="3 4">
    <name type="scientific">Cystoisospora suis</name>
    <dbReference type="NCBI Taxonomy" id="483139"/>
    <lineage>
        <taxon>Eukaryota</taxon>
        <taxon>Sar</taxon>
        <taxon>Alveolata</taxon>
        <taxon>Apicomplexa</taxon>
        <taxon>Conoidasida</taxon>
        <taxon>Coccidia</taxon>
        <taxon>Eucoccidiorida</taxon>
        <taxon>Eimeriorina</taxon>
        <taxon>Sarcocystidae</taxon>
        <taxon>Cystoisospora</taxon>
    </lineage>
</organism>
<dbReference type="EMBL" id="MIGC01000021">
    <property type="protein sequence ID" value="PHJ26104.1"/>
    <property type="molecule type" value="Genomic_DNA"/>
</dbReference>
<accession>A0A2C6LIG4</accession>
<reference evidence="3 4" key="1">
    <citation type="journal article" date="2017" name="Int. J. Parasitol.">
        <title>The genome of the protozoan parasite Cystoisospora suis and a reverse vaccinology approach to identify vaccine candidates.</title>
        <authorList>
            <person name="Palmieri N."/>
            <person name="Shrestha A."/>
            <person name="Ruttkowski B."/>
            <person name="Beck T."/>
            <person name="Vogl C."/>
            <person name="Tomley F."/>
            <person name="Blake D.P."/>
            <person name="Joachim A."/>
        </authorList>
    </citation>
    <scope>NUCLEOTIDE SEQUENCE [LARGE SCALE GENOMIC DNA]</scope>
    <source>
        <strain evidence="3 4">Wien I</strain>
    </source>
</reference>
<dbReference type="VEuPathDB" id="ToxoDB:CSUI_000043"/>